<evidence type="ECO:0000259" key="14">
    <source>
        <dbReference type="Pfam" id="PF00520"/>
    </source>
</evidence>
<dbReference type="GO" id="GO:0005262">
    <property type="term" value="F:calcium channel activity"/>
    <property type="evidence" value="ECO:0007669"/>
    <property type="project" value="UniProtKB-KW"/>
</dbReference>
<evidence type="ECO:0000259" key="15">
    <source>
        <dbReference type="Pfam" id="PF16905"/>
    </source>
</evidence>
<gene>
    <name evidence="16" type="primary">CACNA1C_3</name>
    <name evidence="16" type="ORF">Ciccas_007393</name>
</gene>
<dbReference type="GO" id="GO:0022843">
    <property type="term" value="F:voltage-gated monoatomic cation channel activity"/>
    <property type="evidence" value="ECO:0007669"/>
    <property type="project" value="UniProtKB-ARBA"/>
</dbReference>
<dbReference type="Pfam" id="PF16905">
    <property type="entry name" value="GPHH"/>
    <property type="match status" value="1"/>
</dbReference>
<evidence type="ECO:0000256" key="13">
    <source>
        <dbReference type="SAM" id="Phobius"/>
    </source>
</evidence>
<feature type="transmembrane region" description="Helical" evidence="13">
    <location>
        <begin position="6"/>
        <end position="26"/>
    </location>
</feature>
<keyword evidence="2" id="KW-0813">Transport</keyword>
<evidence type="ECO:0000256" key="9">
    <source>
        <dbReference type="ARBA" id="ARBA00022989"/>
    </source>
</evidence>
<feature type="transmembrane region" description="Helical" evidence="13">
    <location>
        <begin position="296"/>
        <end position="320"/>
    </location>
</feature>
<evidence type="ECO:0000256" key="6">
    <source>
        <dbReference type="ARBA" id="ARBA00022737"/>
    </source>
</evidence>
<evidence type="ECO:0000256" key="12">
    <source>
        <dbReference type="ARBA" id="ARBA00023303"/>
    </source>
</evidence>
<keyword evidence="11 13" id="KW-0472">Membrane</keyword>
<keyword evidence="3" id="KW-0109">Calcium transport</keyword>
<keyword evidence="8" id="KW-0851">Voltage-gated channel</keyword>
<feature type="domain" description="Ion transport" evidence="14">
    <location>
        <begin position="289"/>
        <end position="330"/>
    </location>
</feature>
<dbReference type="PANTHER" id="PTHR45628:SF1">
    <property type="entry name" value="VOLTAGE-DEPENDENT CALCIUM CHANNEL TYPE D SUBUNIT ALPHA-1"/>
    <property type="match status" value="1"/>
</dbReference>
<keyword evidence="6" id="KW-0677">Repeat</keyword>
<sequence length="410" mass="46592">MNALPYVALLIIMLFFIYAVIGMQLFGKIALNADKAINENNNFQSFGNALLVLFRSATGESWQEIMLNCVNTGDGTQVKCDKNSENEHKEIRRYFCKLQMQSLENPNYVPRINQNESRDSATKHEHRLFRRHVPVNESFAKPPDAGAQIPIPNELMNETIEPNSTLIGTEETKEDGVKPKKCEDLDEDDIFINGHKYSIHHITTQELEAQGYESHATCESDVAYVYFITFNMRCYCYVDNSSSPKSSIDSANSTLHNSSILAPPNSLLEPNATDSSTINTNIDNPLTTADCSYQFAYAYFISFYIICSFLIINLFVAVIMDNFDYLTRDWSILGPHHLDEFVRLWSEYDPEAKWVVVSAEVMRDTYSRGRIKHLDVVTLLRKINPPLGFGKLCPHRTACVVSFVIYVSPV</sequence>
<keyword evidence="5 13" id="KW-0812">Transmembrane</keyword>
<organism evidence="16 17">
    <name type="scientific">Cichlidogyrus casuarinus</name>
    <dbReference type="NCBI Taxonomy" id="1844966"/>
    <lineage>
        <taxon>Eukaryota</taxon>
        <taxon>Metazoa</taxon>
        <taxon>Spiralia</taxon>
        <taxon>Lophotrochozoa</taxon>
        <taxon>Platyhelminthes</taxon>
        <taxon>Monogenea</taxon>
        <taxon>Monopisthocotylea</taxon>
        <taxon>Dactylogyridea</taxon>
        <taxon>Ancyrocephalidae</taxon>
        <taxon>Cichlidogyrus</taxon>
    </lineage>
</organism>
<feature type="domain" description="Voltage-dependent L-type calcium channel IQ-associated" evidence="15">
    <location>
        <begin position="340"/>
        <end position="399"/>
    </location>
</feature>
<dbReference type="Gene3D" id="1.10.287.70">
    <property type="match status" value="2"/>
</dbReference>
<evidence type="ECO:0000256" key="10">
    <source>
        <dbReference type="ARBA" id="ARBA00023065"/>
    </source>
</evidence>
<dbReference type="Gene3D" id="1.10.238.10">
    <property type="entry name" value="EF-hand"/>
    <property type="match status" value="1"/>
</dbReference>
<dbReference type="EMBL" id="JBJKFK010001127">
    <property type="protein sequence ID" value="KAL3314000.1"/>
    <property type="molecule type" value="Genomic_DNA"/>
</dbReference>
<proteinExistence type="predicted"/>
<dbReference type="InterPro" id="IPR050599">
    <property type="entry name" value="VDCC_alpha-1_subunit"/>
</dbReference>
<dbReference type="AlphaFoldDB" id="A0ABD2Q323"/>
<comment type="subcellular location">
    <subcellularLocation>
        <location evidence="1">Membrane</location>
        <topology evidence="1">Multi-pass membrane protein</topology>
    </subcellularLocation>
</comment>
<accession>A0ABD2Q323</accession>
<evidence type="ECO:0000313" key="16">
    <source>
        <dbReference type="EMBL" id="KAL3314000.1"/>
    </source>
</evidence>
<comment type="caution">
    <text evidence="16">The sequence shown here is derived from an EMBL/GenBank/DDBJ whole genome shotgun (WGS) entry which is preliminary data.</text>
</comment>
<keyword evidence="17" id="KW-1185">Reference proteome</keyword>
<keyword evidence="12" id="KW-0407">Ion channel</keyword>
<name>A0ABD2Q323_9PLAT</name>
<dbReference type="Pfam" id="PF00520">
    <property type="entry name" value="Ion_trans"/>
    <property type="match status" value="2"/>
</dbReference>
<keyword evidence="10" id="KW-0406">Ion transport</keyword>
<keyword evidence="9 13" id="KW-1133">Transmembrane helix</keyword>
<evidence type="ECO:0000256" key="3">
    <source>
        <dbReference type="ARBA" id="ARBA00022568"/>
    </source>
</evidence>
<reference evidence="16 17" key="1">
    <citation type="submission" date="2024-11" db="EMBL/GenBank/DDBJ databases">
        <title>Adaptive evolution of stress response genes in parasites aligns with host niche diversity.</title>
        <authorList>
            <person name="Hahn C."/>
            <person name="Resl P."/>
        </authorList>
    </citation>
    <scope>NUCLEOTIDE SEQUENCE [LARGE SCALE GENOMIC DNA]</scope>
    <source>
        <strain evidence="16">EGGRZ-B1_66</strain>
        <tissue evidence="16">Body</tissue>
    </source>
</reference>
<dbReference type="InterPro" id="IPR031649">
    <property type="entry name" value="GPHH_dom"/>
</dbReference>
<evidence type="ECO:0000256" key="4">
    <source>
        <dbReference type="ARBA" id="ARBA00022673"/>
    </source>
</evidence>
<evidence type="ECO:0000256" key="1">
    <source>
        <dbReference type="ARBA" id="ARBA00004141"/>
    </source>
</evidence>
<evidence type="ECO:0000256" key="8">
    <source>
        <dbReference type="ARBA" id="ARBA00022882"/>
    </source>
</evidence>
<dbReference type="GO" id="GO:0034702">
    <property type="term" value="C:monoatomic ion channel complex"/>
    <property type="evidence" value="ECO:0007669"/>
    <property type="project" value="UniProtKB-KW"/>
</dbReference>
<feature type="domain" description="Ion transport" evidence="14">
    <location>
        <begin position="1"/>
        <end position="72"/>
    </location>
</feature>
<evidence type="ECO:0000256" key="5">
    <source>
        <dbReference type="ARBA" id="ARBA00022692"/>
    </source>
</evidence>
<evidence type="ECO:0000256" key="2">
    <source>
        <dbReference type="ARBA" id="ARBA00022448"/>
    </source>
</evidence>
<evidence type="ECO:0000313" key="17">
    <source>
        <dbReference type="Proteomes" id="UP001626550"/>
    </source>
</evidence>
<keyword evidence="7" id="KW-0106">Calcium</keyword>
<protein>
    <submittedName>
        <fullName evidence="16">Voltage-dependent L-type calcium channel subunit alpha-1C</fullName>
    </submittedName>
</protein>
<dbReference type="PANTHER" id="PTHR45628">
    <property type="entry name" value="VOLTAGE-DEPENDENT CALCIUM CHANNEL TYPE A SUBUNIT ALPHA-1"/>
    <property type="match status" value="1"/>
</dbReference>
<evidence type="ECO:0000256" key="11">
    <source>
        <dbReference type="ARBA" id="ARBA00023136"/>
    </source>
</evidence>
<dbReference type="Proteomes" id="UP001626550">
    <property type="component" value="Unassembled WGS sequence"/>
</dbReference>
<evidence type="ECO:0000256" key="7">
    <source>
        <dbReference type="ARBA" id="ARBA00022837"/>
    </source>
</evidence>
<keyword evidence="4" id="KW-0107">Calcium channel</keyword>
<dbReference type="InterPro" id="IPR005821">
    <property type="entry name" value="Ion_trans_dom"/>
</dbReference>